<dbReference type="SMART" id="SM00248">
    <property type="entry name" value="ANK"/>
    <property type="match status" value="3"/>
</dbReference>
<dbReference type="PANTHER" id="PTHR24198">
    <property type="entry name" value="ANKYRIN REPEAT AND PROTEIN KINASE DOMAIN-CONTAINING PROTEIN"/>
    <property type="match status" value="1"/>
</dbReference>
<protein>
    <recommendedName>
        <fullName evidence="6">Ankyrin repeat protein</fullName>
    </recommendedName>
</protein>
<evidence type="ECO:0008006" key="6">
    <source>
        <dbReference type="Google" id="ProtNLM"/>
    </source>
</evidence>
<keyword evidence="1" id="KW-0677">Repeat</keyword>
<reference evidence="4 5" key="1">
    <citation type="submission" date="2022-12" db="EMBL/GenBank/DDBJ databases">
        <title>Chromosome-level genome of Tegillarca granosa.</title>
        <authorList>
            <person name="Kim J."/>
        </authorList>
    </citation>
    <scope>NUCLEOTIDE SEQUENCE [LARGE SCALE GENOMIC DNA]</scope>
    <source>
        <strain evidence="4">Teg-2019</strain>
        <tissue evidence="4">Adductor muscle</tissue>
    </source>
</reference>
<evidence type="ECO:0000313" key="5">
    <source>
        <dbReference type="Proteomes" id="UP001217089"/>
    </source>
</evidence>
<feature type="repeat" description="ANK" evidence="3">
    <location>
        <begin position="33"/>
        <end position="65"/>
    </location>
</feature>
<dbReference type="InterPro" id="IPR002110">
    <property type="entry name" value="Ankyrin_rpt"/>
</dbReference>
<gene>
    <name evidence="4" type="ORF">KUTeg_020811</name>
</gene>
<dbReference type="PANTHER" id="PTHR24198:SF165">
    <property type="entry name" value="ANKYRIN REPEAT-CONTAINING PROTEIN-RELATED"/>
    <property type="match status" value="1"/>
</dbReference>
<feature type="repeat" description="ANK" evidence="3">
    <location>
        <begin position="1"/>
        <end position="32"/>
    </location>
</feature>
<keyword evidence="5" id="KW-1185">Reference proteome</keyword>
<dbReference type="Proteomes" id="UP001217089">
    <property type="component" value="Unassembled WGS sequence"/>
</dbReference>
<name>A0ABQ9E916_TEGGR</name>
<proteinExistence type="predicted"/>
<dbReference type="PROSITE" id="PS50088">
    <property type="entry name" value="ANK_REPEAT"/>
    <property type="match status" value="2"/>
</dbReference>
<dbReference type="SUPFAM" id="SSF48403">
    <property type="entry name" value="Ankyrin repeat"/>
    <property type="match status" value="1"/>
</dbReference>
<dbReference type="Gene3D" id="1.25.40.20">
    <property type="entry name" value="Ankyrin repeat-containing domain"/>
    <property type="match status" value="1"/>
</dbReference>
<evidence type="ECO:0000256" key="2">
    <source>
        <dbReference type="ARBA" id="ARBA00023043"/>
    </source>
</evidence>
<organism evidence="4 5">
    <name type="scientific">Tegillarca granosa</name>
    <name type="common">Malaysian cockle</name>
    <name type="synonym">Anadara granosa</name>
    <dbReference type="NCBI Taxonomy" id="220873"/>
    <lineage>
        <taxon>Eukaryota</taxon>
        <taxon>Metazoa</taxon>
        <taxon>Spiralia</taxon>
        <taxon>Lophotrochozoa</taxon>
        <taxon>Mollusca</taxon>
        <taxon>Bivalvia</taxon>
        <taxon>Autobranchia</taxon>
        <taxon>Pteriomorphia</taxon>
        <taxon>Arcoida</taxon>
        <taxon>Arcoidea</taxon>
        <taxon>Arcidae</taxon>
        <taxon>Tegillarca</taxon>
    </lineage>
</organism>
<dbReference type="Pfam" id="PF12796">
    <property type="entry name" value="Ank_2"/>
    <property type="match status" value="1"/>
</dbReference>
<accession>A0ABQ9E916</accession>
<evidence type="ECO:0000313" key="4">
    <source>
        <dbReference type="EMBL" id="KAJ8301824.1"/>
    </source>
</evidence>
<dbReference type="EMBL" id="JARBDR010000918">
    <property type="protein sequence ID" value="KAJ8301824.1"/>
    <property type="molecule type" value="Genomic_DNA"/>
</dbReference>
<evidence type="ECO:0000256" key="1">
    <source>
        <dbReference type="ARBA" id="ARBA00022737"/>
    </source>
</evidence>
<sequence length="110" mass="12066">MSAIHYAINNGADLKLLELLLSFGADINAKNIEGLTPAALAIQREGIHCLKYLLQKGAGVNAFDINDSRLLHHAVETGDLDIVKLLINNCAPPNDMEIKFFMESVYSDQI</sequence>
<dbReference type="PROSITE" id="PS50297">
    <property type="entry name" value="ANK_REP_REGION"/>
    <property type="match status" value="2"/>
</dbReference>
<dbReference type="InterPro" id="IPR036770">
    <property type="entry name" value="Ankyrin_rpt-contain_sf"/>
</dbReference>
<comment type="caution">
    <text evidence="4">The sequence shown here is derived from an EMBL/GenBank/DDBJ whole genome shotgun (WGS) entry which is preliminary data.</text>
</comment>
<keyword evidence="2 3" id="KW-0040">ANK repeat</keyword>
<evidence type="ECO:0000256" key="3">
    <source>
        <dbReference type="PROSITE-ProRule" id="PRU00023"/>
    </source>
</evidence>